<proteinExistence type="predicted"/>
<dbReference type="AlphaFoldDB" id="A0AAJ6AIR6"/>
<name>A0AAJ6AIR6_9MICC</name>
<dbReference type="Proteomes" id="UP001224674">
    <property type="component" value="Chromosome"/>
</dbReference>
<dbReference type="RefSeq" id="WP_110111061.1">
    <property type="nucleotide sequence ID" value="NZ_CP122561.1"/>
</dbReference>
<evidence type="ECO:0000313" key="2">
    <source>
        <dbReference type="Proteomes" id="UP001224674"/>
    </source>
</evidence>
<gene>
    <name evidence="1" type="ORF">QDX21_10720</name>
</gene>
<accession>A0AAJ6AIR6</accession>
<keyword evidence="2" id="KW-1185">Reference proteome</keyword>
<sequence>MKVYRPLETGQVPDYSHTVPVVIPEALEKLASHRDGVLALPIRLDWTPANSHDLSDRLRVRTLYATMLREAATEDGLHRYLHARRVVHECAWHNDEVSGHSLVVMSRDVVSATQP</sequence>
<protein>
    <submittedName>
        <fullName evidence="1">Uncharacterized protein</fullName>
    </submittedName>
</protein>
<evidence type="ECO:0000313" key="1">
    <source>
        <dbReference type="EMBL" id="WGH92762.1"/>
    </source>
</evidence>
<dbReference type="EMBL" id="CP122566">
    <property type="protein sequence ID" value="WGH92762.1"/>
    <property type="molecule type" value="Genomic_DNA"/>
</dbReference>
<reference evidence="1 2" key="1">
    <citation type="submission" date="2023-03" db="EMBL/GenBank/DDBJ databases">
        <title>Complete genome sequences of several Auritidibacter ignavus strains isolated from ear infections.</title>
        <authorList>
            <person name="Baehr T."/>
            <person name="Baumhoegger A.M."/>
        </authorList>
    </citation>
    <scope>NUCLEOTIDE SEQUENCE [LARGE SCALE GENOMIC DNA]</scope>
    <source>
        <strain evidence="1 2">BABAE-6</strain>
    </source>
</reference>
<organism evidence="1 2">
    <name type="scientific">Auritidibacter ignavus</name>
    <dbReference type="NCBI Taxonomy" id="678932"/>
    <lineage>
        <taxon>Bacteria</taxon>
        <taxon>Bacillati</taxon>
        <taxon>Actinomycetota</taxon>
        <taxon>Actinomycetes</taxon>
        <taxon>Micrococcales</taxon>
        <taxon>Micrococcaceae</taxon>
        <taxon>Auritidibacter</taxon>
    </lineage>
</organism>